<protein>
    <submittedName>
        <fullName evidence="1">Uncharacterized protein</fullName>
    </submittedName>
</protein>
<keyword evidence="2" id="KW-1185">Reference proteome</keyword>
<evidence type="ECO:0000313" key="1">
    <source>
        <dbReference type="EMBL" id="ADY60911.1"/>
    </source>
</evidence>
<reference evidence="2" key="1">
    <citation type="submission" date="2011-02" db="EMBL/GenBank/DDBJ databases">
        <title>The complete genome of Planctomyces brasiliensis DSM 5305.</title>
        <authorList>
            <person name="Lucas S."/>
            <person name="Copeland A."/>
            <person name="Lapidus A."/>
            <person name="Bruce D."/>
            <person name="Goodwin L."/>
            <person name="Pitluck S."/>
            <person name="Kyrpides N."/>
            <person name="Mavromatis K."/>
            <person name="Pagani I."/>
            <person name="Ivanova N."/>
            <person name="Ovchinnikova G."/>
            <person name="Lu M."/>
            <person name="Detter J.C."/>
            <person name="Han C."/>
            <person name="Land M."/>
            <person name="Hauser L."/>
            <person name="Markowitz V."/>
            <person name="Cheng J.-F."/>
            <person name="Hugenholtz P."/>
            <person name="Woyke T."/>
            <person name="Wu D."/>
            <person name="Tindall B."/>
            <person name="Pomrenke H.G."/>
            <person name="Brambilla E."/>
            <person name="Klenk H.-P."/>
            <person name="Eisen J.A."/>
        </authorList>
    </citation>
    <scope>NUCLEOTIDE SEQUENCE [LARGE SCALE GENOMIC DNA]</scope>
    <source>
        <strain evidence="2">ATCC 49424 / DSM 5305 / JCM 21570 / NBRC 103401 / IFAM 1448</strain>
    </source>
</reference>
<dbReference type="STRING" id="756272.Plabr_3314"/>
<dbReference type="AlphaFoldDB" id="F0SL28"/>
<dbReference type="KEGG" id="pbs:Plabr_3314"/>
<dbReference type="Proteomes" id="UP000006860">
    <property type="component" value="Chromosome"/>
</dbReference>
<gene>
    <name evidence="1" type="ordered locus">Plabr_3314</name>
</gene>
<dbReference type="HOGENOM" id="CLU_1554130_0_0_0"/>
<evidence type="ECO:0000313" key="2">
    <source>
        <dbReference type="Proteomes" id="UP000006860"/>
    </source>
</evidence>
<name>F0SL28_RUBBR</name>
<sequence length="172" mass="19214">MTAYNIAEARERNEKLLTLLEGKTLEILALRNSHPASVHDVPGSQRSLLLFALNFLADGLTVHMGRKIGMDDSESENHGELFEAMFEGIDTFRGGKADVLKAIGDIRDDHNLMLKRLTPFQERLFRVYHSQPSCIEDVPEGDRDLLIACLNVTIRDLCIANGSEYLESQGEG</sequence>
<organism evidence="1 2">
    <name type="scientific">Rubinisphaera brasiliensis (strain ATCC 49424 / DSM 5305 / JCM 21570 / IAM 15109 / NBRC 103401 / IFAM 1448)</name>
    <name type="common">Planctomyces brasiliensis</name>
    <dbReference type="NCBI Taxonomy" id="756272"/>
    <lineage>
        <taxon>Bacteria</taxon>
        <taxon>Pseudomonadati</taxon>
        <taxon>Planctomycetota</taxon>
        <taxon>Planctomycetia</taxon>
        <taxon>Planctomycetales</taxon>
        <taxon>Planctomycetaceae</taxon>
        <taxon>Rubinisphaera</taxon>
    </lineage>
</organism>
<accession>F0SL28</accession>
<dbReference type="EMBL" id="CP002546">
    <property type="protein sequence ID" value="ADY60911.1"/>
    <property type="molecule type" value="Genomic_DNA"/>
</dbReference>
<proteinExistence type="predicted"/>